<dbReference type="CDD" id="cd03510">
    <property type="entry name" value="Rhizobitoxine-FADS-like"/>
    <property type="match status" value="1"/>
</dbReference>
<sequence length="337" mass="39583">MNTTLHSTPEEYLANTPIPKDIEQRVRKLQTRNNWYGFFALAMDWLIIAIAIYLAHIIPTIWMYLISIVLIGSRMRGLDNMTHEASHAMLFKNRFLNRWISSFFATFPVLKSFSTYRKSHFMHHRHLWTEKDPDFIRYKLNGLDQPVEKGWRFILKHVIRPLILIHVPGYIKGAISANFFSQDETISERCIRIGYWLLIISASILFGFWKELILFWLVPLLTTYQVISYWVEMGEHAGLKSQNALFASRNSFGGFLSRFLFHPHNDPYHLVHHLYPAVPHYNIKKAHLILMEFDEYRKAHHCMGFFKPFSPGFPSVIEDIQKGNGSTIHHHVDQSIS</sequence>
<dbReference type="InterPro" id="IPR012171">
    <property type="entry name" value="Fatty_acid_desaturase"/>
</dbReference>
<dbReference type="GO" id="GO:0016717">
    <property type="term" value="F:oxidoreductase activity, acting on paired donors, with oxidation of a pair of donors resulting in the reduction of molecular oxygen to two molecules of water"/>
    <property type="evidence" value="ECO:0007669"/>
    <property type="project" value="TreeGrafter"/>
</dbReference>
<dbReference type="InterPro" id="IPR005804">
    <property type="entry name" value="FA_desaturase_dom"/>
</dbReference>
<keyword evidence="1" id="KW-0812">Transmembrane</keyword>
<dbReference type="PANTHER" id="PTHR19353:SF19">
    <property type="entry name" value="DELTA(5) FATTY ACID DESATURASE C-RELATED"/>
    <property type="match status" value="1"/>
</dbReference>
<feature type="transmembrane region" description="Helical" evidence="1">
    <location>
        <begin position="99"/>
        <end position="116"/>
    </location>
</feature>
<proteinExistence type="predicted"/>
<feature type="transmembrane region" description="Helical" evidence="1">
    <location>
        <begin position="193"/>
        <end position="209"/>
    </location>
</feature>
<dbReference type="AlphaFoldDB" id="A0A4R3LB65"/>
<protein>
    <submittedName>
        <fullName evidence="3">Fatty acid desaturase</fullName>
    </submittedName>
</protein>
<accession>A0A4R3LB65</accession>
<reference evidence="3 4" key="1">
    <citation type="submission" date="2019-03" db="EMBL/GenBank/DDBJ databases">
        <title>Genomic Encyclopedia of Type Strains, Phase IV (KMG-IV): sequencing the most valuable type-strain genomes for metagenomic binning, comparative biology and taxonomic classification.</title>
        <authorList>
            <person name="Goeker M."/>
        </authorList>
    </citation>
    <scope>NUCLEOTIDE SEQUENCE [LARGE SCALE GENOMIC DNA]</scope>
    <source>
        <strain evidence="3 4">DSM 45707</strain>
    </source>
</reference>
<evidence type="ECO:0000313" key="4">
    <source>
        <dbReference type="Proteomes" id="UP000294937"/>
    </source>
</evidence>
<feature type="domain" description="Fatty acid desaturase" evidence="2">
    <location>
        <begin position="60"/>
        <end position="300"/>
    </location>
</feature>
<name>A0A4R3LB65_9BACL</name>
<keyword evidence="4" id="KW-1185">Reference proteome</keyword>
<feature type="transmembrane region" description="Helical" evidence="1">
    <location>
        <begin position="35"/>
        <end position="55"/>
    </location>
</feature>
<keyword evidence="1" id="KW-1133">Transmembrane helix</keyword>
<dbReference type="PANTHER" id="PTHR19353">
    <property type="entry name" value="FATTY ACID DESATURASE 2"/>
    <property type="match status" value="1"/>
</dbReference>
<evidence type="ECO:0000259" key="2">
    <source>
        <dbReference type="Pfam" id="PF00487"/>
    </source>
</evidence>
<dbReference type="GO" id="GO:0008610">
    <property type="term" value="P:lipid biosynthetic process"/>
    <property type="evidence" value="ECO:0007669"/>
    <property type="project" value="UniProtKB-ARBA"/>
</dbReference>
<feature type="transmembrane region" description="Helical" evidence="1">
    <location>
        <begin position="158"/>
        <end position="181"/>
    </location>
</feature>
<keyword evidence="1" id="KW-0472">Membrane</keyword>
<comment type="caution">
    <text evidence="3">The sequence shown here is derived from an EMBL/GenBank/DDBJ whole genome shotgun (WGS) entry which is preliminary data.</text>
</comment>
<dbReference type="Pfam" id="PF00487">
    <property type="entry name" value="FA_desaturase"/>
    <property type="match status" value="1"/>
</dbReference>
<organism evidence="3 4">
    <name type="scientific">Hazenella coriacea</name>
    <dbReference type="NCBI Taxonomy" id="1179467"/>
    <lineage>
        <taxon>Bacteria</taxon>
        <taxon>Bacillati</taxon>
        <taxon>Bacillota</taxon>
        <taxon>Bacilli</taxon>
        <taxon>Bacillales</taxon>
        <taxon>Thermoactinomycetaceae</taxon>
        <taxon>Hazenella</taxon>
    </lineage>
</organism>
<dbReference type="OrthoDB" id="9792534at2"/>
<dbReference type="RefSeq" id="WP_131923372.1">
    <property type="nucleotide sequence ID" value="NZ_SMAG01000001.1"/>
</dbReference>
<gene>
    <name evidence="3" type="ORF">EDD58_101656</name>
</gene>
<dbReference type="EMBL" id="SMAG01000001">
    <property type="protein sequence ID" value="TCS97009.1"/>
    <property type="molecule type" value="Genomic_DNA"/>
</dbReference>
<evidence type="ECO:0000313" key="3">
    <source>
        <dbReference type="EMBL" id="TCS97009.1"/>
    </source>
</evidence>
<feature type="transmembrane region" description="Helical" evidence="1">
    <location>
        <begin position="61"/>
        <end position="78"/>
    </location>
</feature>
<dbReference type="Proteomes" id="UP000294937">
    <property type="component" value="Unassembled WGS sequence"/>
</dbReference>
<evidence type="ECO:0000256" key="1">
    <source>
        <dbReference type="SAM" id="Phobius"/>
    </source>
</evidence>
<dbReference type="GO" id="GO:0016020">
    <property type="term" value="C:membrane"/>
    <property type="evidence" value="ECO:0007669"/>
    <property type="project" value="TreeGrafter"/>
</dbReference>